<evidence type="ECO:0000256" key="1">
    <source>
        <dbReference type="SAM" id="SignalP"/>
    </source>
</evidence>
<dbReference type="EMBL" id="LT907978">
    <property type="protein sequence ID" value="SOB72521.1"/>
    <property type="molecule type" value="Genomic_DNA"/>
</dbReference>
<feature type="signal peptide" evidence="1">
    <location>
        <begin position="1"/>
        <end position="25"/>
    </location>
</feature>
<dbReference type="AlphaFoldDB" id="A0A285PSC9"/>
<protein>
    <submittedName>
        <fullName evidence="3">Sporulation and spore germination</fullName>
    </submittedName>
</protein>
<reference evidence="4" key="1">
    <citation type="submission" date="2017-09" db="EMBL/GenBank/DDBJ databases">
        <authorList>
            <person name="Shetty A S."/>
        </authorList>
    </citation>
    <scope>NUCLEOTIDE SEQUENCE [LARGE SCALE GENOMIC DNA]</scope>
</reference>
<evidence type="ECO:0000259" key="2">
    <source>
        <dbReference type="SMART" id="SM00909"/>
    </source>
</evidence>
<keyword evidence="1" id="KW-0732">Signal</keyword>
<accession>A0A285PSC9</accession>
<dbReference type="RefSeq" id="WP_096240420.1">
    <property type="nucleotide sequence ID" value="NZ_LT907978.1"/>
</dbReference>
<proteinExistence type="predicted"/>
<sequence>MRRLKRKGYLLFFLSLLLLSTLCGYGGNTASSAASKEKTDSGEGITTEAAEDKNTINLYYLNAEEDGFKKVPYTLQNPNDSVKASYEVLYKLSDTEGNNTSEYKASIFDGIAVNDVSPLENGKENIDFGAAYGQLSHVKEVLLRTSVVKSLLQIKGVEGITFSVNGSSLLDTDKVPVGLMNEDTLLTDDGEKSIYSEKKKVKLYYTNKTGDKLISCFREVEVKNNVPLETQVLLMLKNPPASKKNLKSPLSQDFHVNQTQIMNNTCYVDLSSDIENAVADVKEKITVYAMVNTLTDLDTAYQVQFTIDGKRVSKLNEFEKFDTFLTSNFSLCK</sequence>
<feature type="domain" description="GerMN" evidence="2">
    <location>
        <begin position="85"/>
        <end position="173"/>
    </location>
</feature>
<keyword evidence="4" id="KW-1185">Reference proteome</keyword>
<dbReference type="SMART" id="SM00909">
    <property type="entry name" value="Germane"/>
    <property type="match status" value="2"/>
</dbReference>
<gene>
    <name evidence="3" type="ORF">EHLA_1818</name>
</gene>
<organism evidence="3 4">
    <name type="scientific">Anaerobutyricum hallii</name>
    <dbReference type="NCBI Taxonomy" id="39488"/>
    <lineage>
        <taxon>Bacteria</taxon>
        <taxon>Bacillati</taxon>
        <taxon>Bacillota</taxon>
        <taxon>Clostridia</taxon>
        <taxon>Lachnospirales</taxon>
        <taxon>Lachnospiraceae</taxon>
        <taxon>Anaerobutyricum</taxon>
    </lineage>
</organism>
<name>A0A285PSC9_9FIRM</name>
<dbReference type="Proteomes" id="UP000217549">
    <property type="component" value="Chromosome I"/>
</dbReference>
<feature type="chain" id="PRO_5038335985" evidence="1">
    <location>
        <begin position="26"/>
        <end position="333"/>
    </location>
</feature>
<evidence type="ECO:0000313" key="4">
    <source>
        <dbReference type="Proteomes" id="UP000217549"/>
    </source>
</evidence>
<dbReference type="InterPro" id="IPR019606">
    <property type="entry name" value="GerMN"/>
</dbReference>
<dbReference type="KEGG" id="ehl:EHLA_1818"/>
<feature type="domain" description="GerMN" evidence="2">
    <location>
        <begin position="229"/>
        <end position="316"/>
    </location>
</feature>
<evidence type="ECO:0000313" key="3">
    <source>
        <dbReference type="EMBL" id="SOB72521.1"/>
    </source>
</evidence>
<dbReference type="Pfam" id="PF10646">
    <property type="entry name" value="Germane"/>
    <property type="match status" value="2"/>
</dbReference>